<evidence type="ECO:0000313" key="6">
    <source>
        <dbReference type="Proteomes" id="UP000594468"/>
    </source>
</evidence>
<dbReference type="InterPro" id="IPR003593">
    <property type="entry name" value="AAA+_ATPase"/>
</dbReference>
<dbReference type="CDD" id="cd00009">
    <property type="entry name" value="AAA"/>
    <property type="match status" value="1"/>
</dbReference>
<name>A0A7S8IF39_9CHLR</name>
<dbReference type="Pfam" id="PF17863">
    <property type="entry name" value="AAA_lid_2"/>
    <property type="match status" value="1"/>
</dbReference>
<proteinExistence type="inferred from homology"/>
<dbReference type="SUPFAM" id="SSF52540">
    <property type="entry name" value="P-loop containing nucleoside triphosphate hydrolases"/>
    <property type="match status" value="1"/>
</dbReference>
<dbReference type="AlphaFoldDB" id="A0A7S8IF39"/>
<dbReference type="PIRSF" id="PIRSF002849">
    <property type="entry name" value="AAA_ATPase_chaperone_MoxR_prd"/>
    <property type="match status" value="1"/>
</dbReference>
<evidence type="ECO:0000259" key="4">
    <source>
        <dbReference type="SMART" id="SM00382"/>
    </source>
</evidence>
<evidence type="ECO:0000256" key="1">
    <source>
        <dbReference type="ARBA" id="ARBA00022741"/>
    </source>
</evidence>
<dbReference type="InterPro" id="IPR027417">
    <property type="entry name" value="P-loop_NTPase"/>
</dbReference>
<keyword evidence="2" id="KW-0067">ATP-binding</keyword>
<keyword evidence="1" id="KW-0547">Nucleotide-binding</keyword>
<evidence type="ECO:0000313" key="5">
    <source>
        <dbReference type="EMBL" id="QPC83187.1"/>
    </source>
</evidence>
<accession>A0A7S8IF39</accession>
<dbReference type="Pfam" id="PF07726">
    <property type="entry name" value="AAA_3"/>
    <property type="match status" value="1"/>
</dbReference>
<comment type="similarity">
    <text evidence="3">Belongs to the MoxR family.</text>
</comment>
<dbReference type="EMBL" id="CP062983">
    <property type="protein sequence ID" value="QPC83187.1"/>
    <property type="molecule type" value="Genomic_DNA"/>
</dbReference>
<reference evidence="5 6" key="1">
    <citation type="submission" date="2020-02" db="EMBL/GenBank/DDBJ databases">
        <authorList>
            <person name="Zheng R.K."/>
            <person name="Sun C.M."/>
        </authorList>
    </citation>
    <scope>NUCLEOTIDE SEQUENCE [LARGE SCALE GENOMIC DNA]</scope>
    <source>
        <strain evidence="6">rifampicinis</strain>
    </source>
</reference>
<dbReference type="InterPro" id="IPR050764">
    <property type="entry name" value="CbbQ/NirQ/NorQ/GpvN"/>
</dbReference>
<dbReference type="Gene3D" id="3.40.50.300">
    <property type="entry name" value="P-loop containing nucleotide triphosphate hydrolases"/>
    <property type="match status" value="1"/>
</dbReference>
<evidence type="ECO:0000256" key="2">
    <source>
        <dbReference type="ARBA" id="ARBA00022840"/>
    </source>
</evidence>
<sequence length="335" mass="36516">MTSAQAMPPSPPHMQLDEFSALAQAIEREVGKVIVGQHEVVRSALICILAGRHALLEGVPGLGKTMLIRTLADVLDMNFSRIQFTPDLMPADIVGTDILEETEEGRREFRFQAGPIFANLVLADEINRATPKTQSAMLEAMQEKTVTVAGRRYDLEKPFFVLATQNPLEMEGTYPLPEAQLDRFLFKVNVTFPSVDDLVAILDRTTGVDAPEAQTVANAQQVIQMGELALSTPIPTHVSQYVARLVVATHPDSELSTAMSRQYVRVGSSPRGAQALIIGAKVNALLDGRYNVAYDDVAAVAPSALRHRILLNFEGQAEGISTDSIVDDLLKTVKK</sequence>
<organism evidence="5 6">
    <name type="scientific">Phototrophicus methaneseepsis</name>
    <dbReference type="NCBI Taxonomy" id="2710758"/>
    <lineage>
        <taxon>Bacteria</taxon>
        <taxon>Bacillati</taxon>
        <taxon>Chloroflexota</taxon>
        <taxon>Candidatus Thermofontia</taxon>
        <taxon>Phototrophicales</taxon>
        <taxon>Phototrophicaceae</taxon>
        <taxon>Phototrophicus</taxon>
    </lineage>
</organism>
<feature type="domain" description="AAA+ ATPase" evidence="4">
    <location>
        <begin position="50"/>
        <end position="194"/>
    </location>
</feature>
<gene>
    <name evidence="5" type="ORF">G4Y79_02085</name>
</gene>
<dbReference type="KEGG" id="pmet:G4Y79_02085"/>
<protein>
    <submittedName>
        <fullName evidence="5">MoxR family ATPase</fullName>
    </submittedName>
</protein>
<evidence type="ECO:0000256" key="3">
    <source>
        <dbReference type="ARBA" id="ARBA00061607"/>
    </source>
</evidence>
<dbReference type="Gene3D" id="1.10.8.80">
    <property type="entry name" value="Magnesium chelatase subunit I, C-Terminal domain"/>
    <property type="match status" value="1"/>
</dbReference>
<dbReference type="PANTHER" id="PTHR42759:SF1">
    <property type="entry name" value="MAGNESIUM-CHELATASE SUBUNIT CHLD"/>
    <property type="match status" value="1"/>
</dbReference>
<dbReference type="SMART" id="SM00382">
    <property type="entry name" value="AAA"/>
    <property type="match status" value="1"/>
</dbReference>
<dbReference type="InterPro" id="IPR011703">
    <property type="entry name" value="ATPase_AAA-3"/>
</dbReference>
<dbReference type="GO" id="GO:0016887">
    <property type="term" value="F:ATP hydrolysis activity"/>
    <property type="evidence" value="ECO:0007669"/>
    <property type="project" value="InterPro"/>
</dbReference>
<keyword evidence="6" id="KW-1185">Reference proteome</keyword>
<dbReference type="FunFam" id="3.40.50.300:FF:000640">
    <property type="entry name" value="MoxR family ATPase"/>
    <property type="match status" value="1"/>
</dbReference>
<dbReference type="PANTHER" id="PTHR42759">
    <property type="entry name" value="MOXR FAMILY PROTEIN"/>
    <property type="match status" value="1"/>
</dbReference>
<dbReference type="InterPro" id="IPR041628">
    <property type="entry name" value="ChlI/MoxR_AAA_lid"/>
</dbReference>
<dbReference type="RefSeq" id="WP_195171254.1">
    <property type="nucleotide sequence ID" value="NZ_CP062983.1"/>
</dbReference>
<dbReference type="Proteomes" id="UP000594468">
    <property type="component" value="Chromosome"/>
</dbReference>
<dbReference type="GO" id="GO:0005524">
    <property type="term" value="F:ATP binding"/>
    <property type="evidence" value="ECO:0007669"/>
    <property type="project" value="UniProtKB-KW"/>
</dbReference>